<dbReference type="AlphaFoldDB" id="A0A5C3QS57"/>
<dbReference type="STRING" id="1884261.A0A5C3QS57"/>
<evidence type="ECO:0000313" key="2">
    <source>
        <dbReference type="Proteomes" id="UP000305067"/>
    </source>
</evidence>
<sequence>MAPKPPRFMLNLYTQHPDDDTPKLVQVQAFLPVQQTHTTDRHVLLLWVNATLDPGTSNACEVIQMTQLTGGVGGFGYFAPLAQKQVPDYRAKNAFWDLGVFTRKERDKILELAERVEFRKESRVNNCQTWLRDLLMMMVDEGMIEESVFEDVDKGVPFKRKRPELDSEVAAAT</sequence>
<reference evidence="1 2" key="1">
    <citation type="journal article" date="2019" name="Nat. Ecol. Evol.">
        <title>Megaphylogeny resolves global patterns of mushroom evolution.</title>
        <authorList>
            <person name="Varga T."/>
            <person name="Krizsan K."/>
            <person name="Foldi C."/>
            <person name="Dima B."/>
            <person name="Sanchez-Garcia M."/>
            <person name="Sanchez-Ramirez S."/>
            <person name="Szollosi G.J."/>
            <person name="Szarkandi J.G."/>
            <person name="Papp V."/>
            <person name="Albert L."/>
            <person name="Andreopoulos W."/>
            <person name="Angelini C."/>
            <person name="Antonin V."/>
            <person name="Barry K.W."/>
            <person name="Bougher N.L."/>
            <person name="Buchanan P."/>
            <person name="Buyck B."/>
            <person name="Bense V."/>
            <person name="Catcheside P."/>
            <person name="Chovatia M."/>
            <person name="Cooper J."/>
            <person name="Damon W."/>
            <person name="Desjardin D."/>
            <person name="Finy P."/>
            <person name="Geml J."/>
            <person name="Haridas S."/>
            <person name="Hughes K."/>
            <person name="Justo A."/>
            <person name="Karasinski D."/>
            <person name="Kautmanova I."/>
            <person name="Kiss B."/>
            <person name="Kocsube S."/>
            <person name="Kotiranta H."/>
            <person name="LaButti K.M."/>
            <person name="Lechner B.E."/>
            <person name="Liimatainen K."/>
            <person name="Lipzen A."/>
            <person name="Lukacs Z."/>
            <person name="Mihaltcheva S."/>
            <person name="Morgado L.N."/>
            <person name="Niskanen T."/>
            <person name="Noordeloos M.E."/>
            <person name="Ohm R.A."/>
            <person name="Ortiz-Santana B."/>
            <person name="Ovrebo C."/>
            <person name="Racz N."/>
            <person name="Riley R."/>
            <person name="Savchenko A."/>
            <person name="Shiryaev A."/>
            <person name="Soop K."/>
            <person name="Spirin V."/>
            <person name="Szebenyi C."/>
            <person name="Tomsovsky M."/>
            <person name="Tulloss R.E."/>
            <person name="Uehling J."/>
            <person name="Grigoriev I.V."/>
            <person name="Vagvolgyi C."/>
            <person name="Papp T."/>
            <person name="Martin F.M."/>
            <person name="Miettinen O."/>
            <person name="Hibbett D.S."/>
            <person name="Nagy L.G."/>
        </authorList>
    </citation>
    <scope>NUCLEOTIDE SEQUENCE [LARGE SCALE GENOMIC DNA]</scope>
    <source>
        <strain evidence="1 2">CBS 309.79</strain>
    </source>
</reference>
<protein>
    <submittedName>
        <fullName evidence="1">Uncharacterized protein</fullName>
    </submittedName>
</protein>
<dbReference type="EMBL" id="ML178819">
    <property type="protein sequence ID" value="TFL04178.1"/>
    <property type="molecule type" value="Genomic_DNA"/>
</dbReference>
<gene>
    <name evidence="1" type="ORF">BDV98DRAFT_563680</name>
</gene>
<name>A0A5C3QS57_9AGAR</name>
<organism evidence="1 2">
    <name type="scientific">Pterulicium gracile</name>
    <dbReference type="NCBI Taxonomy" id="1884261"/>
    <lineage>
        <taxon>Eukaryota</taxon>
        <taxon>Fungi</taxon>
        <taxon>Dikarya</taxon>
        <taxon>Basidiomycota</taxon>
        <taxon>Agaricomycotina</taxon>
        <taxon>Agaricomycetes</taxon>
        <taxon>Agaricomycetidae</taxon>
        <taxon>Agaricales</taxon>
        <taxon>Pleurotineae</taxon>
        <taxon>Pterulaceae</taxon>
        <taxon>Pterulicium</taxon>
    </lineage>
</organism>
<keyword evidence="2" id="KW-1185">Reference proteome</keyword>
<dbReference type="Proteomes" id="UP000305067">
    <property type="component" value="Unassembled WGS sequence"/>
</dbReference>
<evidence type="ECO:0000313" key="1">
    <source>
        <dbReference type="EMBL" id="TFL04178.1"/>
    </source>
</evidence>
<accession>A0A5C3QS57</accession>
<dbReference type="OrthoDB" id="3235294at2759"/>
<proteinExistence type="predicted"/>